<sequence length="37" mass="3957">EPDTPGPEGAQGPPPARLRVAHDAPCRTRRRVGGIRL</sequence>
<protein>
    <submittedName>
        <fullName evidence="2">Uncharacterized protein</fullName>
    </submittedName>
</protein>
<proteinExistence type="predicted"/>
<dbReference type="AlphaFoldDB" id="A0A6J4U048"/>
<feature type="compositionally biased region" description="Basic residues" evidence="1">
    <location>
        <begin position="27"/>
        <end position="37"/>
    </location>
</feature>
<gene>
    <name evidence="2" type="ORF">AVDCRST_MAG79-1459</name>
</gene>
<evidence type="ECO:0000313" key="2">
    <source>
        <dbReference type="EMBL" id="CAA9536862.1"/>
    </source>
</evidence>
<feature type="region of interest" description="Disordered" evidence="1">
    <location>
        <begin position="1"/>
        <end position="37"/>
    </location>
</feature>
<feature type="non-terminal residue" evidence="2">
    <location>
        <position position="37"/>
    </location>
</feature>
<name>A0A6J4U048_9ACTN</name>
<dbReference type="EMBL" id="CADCWC010000225">
    <property type="protein sequence ID" value="CAA9536862.1"/>
    <property type="molecule type" value="Genomic_DNA"/>
</dbReference>
<reference evidence="2" key="1">
    <citation type="submission" date="2020-02" db="EMBL/GenBank/DDBJ databases">
        <authorList>
            <person name="Meier V. D."/>
        </authorList>
    </citation>
    <scope>NUCLEOTIDE SEQUENCE</scope>
    <source>
        <strain evidence="2">AVDCRST_MAG79</strain>
    </source>
</reference>
<accession>A0A6J4U048</accession>
<organism evidence="2">
    <name type="scientific">uncultured Thermoleophilia bacterium</name>
    <dbReference type="NCBI Taxonomy" id="1497501"/>
    <lineage>
        <taxon>Bacteria</taxon>
        <taxon>Bacillati</taxon>
        <taxon>Actinomycetota</taxon>
        <taxon>Thermoleophilia</taxon>
        <taxon>environmental samples</taxon>
    </lineage>
</organism>
<feature type="non-terminal residue" evidence="2">
    <location>
        <position position="1"/>
    </location>
</feature>
<evidence type="ECO:0000256" key="1">
    <source>
        <dbReference type="SAM" id="MobiDB-lite"/>
    </source>
</evidence>
<feature type="compositionally biased region" description="Low complexity" evidence="1">
    <location>
        <begin position="1"/>
        <end position="11"/>
    </location>
</feature>